<name>A0AAE3G015_9EURY</name>
<evidence type="ECO:0000259" key="2">
    <source>
        <dbReference type="Pfam" id="PF20586"/>
    </source>
</evidence>
<geneLocation type="plasmid" evidence="3">
    <name>pAArc-St2</name>
</geneLocation>
<reference evidence="3" key="1">
    <citation type="journal article" date="2022" name="Syst. Appl. Microbiol.">
        <title>Natronocalculus amylovorans gen. nov., sp. nov., and Natranaeroarchaeum aerophilus sp. nov., dominant culturable amylolytic natronoarchaea from hypersaline soda lakes in southwestern Siberia.</title>
        <authorList>
            <person name="Sorokin D.Y."/>
            <person name="Elcheninov A.G."/>
            <person name="Khizhniak T.V."/>
            <person name="Koenen M."/>
            <person name="Bale N.J."/>
            <person name="Damste J.S.S."/>
            <person name="Kublanov I.V."/>
        </authorList>
    </citation>
    <scope>NUCLEOTIDE SEQUENCE</scope>
    <source>
        <strain evidence="3">AArc-St2</strain>
    </source>
</reference>
<dbReference type="InterPro" id="IPR046738">
    <property type="entry name" value="DUF6788"/>
</dbReference>
<proteinExistence type="predicted"/>
<feature type="region of interest" description="Disordered" evidence="1">
    <location>
        <begin position="1"/>
        <end position="20"/>
    </location>
</feature>
<reference evidence="3" key="2">
    <citation type="submission" date="2022-02" db="EMBL/GenBank/DDBJ databases">
        <authorList>
            <person name="Elcheninov A.G."/>
            <person name="Sorokin D.Y."/>
            <person name="Kublanov I.V."/>
        </authorList>
    </citation>
    <scope>NUCLEOTIDE SEQUENCE</scope>
    <source>
        <strain evidence="3">AArc-St2</strain>
        <plasmid evidence="3">pAArc-St2</plasmid>
    </source>
</reference>
<feature type="domain" description="DUF6788" evidence="2">
    <location>
        <begin position="80"/>
        <end position="115"/>
    </location>
</feature>
<sequence>MSQLPDPPTDTPKYLREGLQKQSPEILRSIAVYASALADAKERALEKELDTQAVDVDDETTPDGWDANEWDEQLEDSDAPTRATLTTKTIDGREYYYYQWREGDKIKSEYVAPVSPSGN</sequence>
<dbReference type="AlphaFoldDB" id="A0AAE3G015"/>
<dbReference type="RefSeq" id="WP_250586074.1">
    <property type="nucleotide sequence ID" value="NZ_JAKRVX010000010.1"/>
</dbReference>
<feature type="compositionally biased region" description="Acidic residues" evidence="1">
    <location>
        <begin position="55"/>
        <end position="78"/>
    </location>
</feature>
<evidence type="ECO:0000313" key="4">
    <source>
        <dbReference type="Proteomes" id="UP001203207"/>
    </source>
</evidence>
<evidence type="ECO:0000256" key="1">
    <source>
        <dbReference type="SAM" id="MobiDB-lite"/>
    </source>
</evidence>
<accession>A0AAE3G015</accession>
<evidence type="ECO:0000313" key="3">
    <source>
        <dbReference type="EMBL" id="MCL9818355.1"/>
    </source>
</evidence>
<dbReference type="Proteomes" id="UP001203207">
    <property type="component" value="Unassembled WGS sequence"/>
</dbReference>
<comment type="caution">
    <text evidence="3">The sequence shown here is derived from an EMBL/GenBank/DDBJ whole genome shotgun (WGS) entry which is preliminary data.</text>
</comment>
<dbReference type="EMBL" id="JAKRVX010000010">
    <property type="protein sequence ID" value="MCL9818355.1"/>
    <property type="molecule type" value="Genomic_DNA"/>
</dbReference>
<gene>
    <name evidence="3" type="ORF">AArcSt2_15540</name>
</gene>
<protein>
    <recommendedName>
        <fullName evidence="2">DUF6788 domain-containing protein</fullName>
    </recommendedName>
</protein>
<dbReference type="Pfam" id="PF20586">
    <property type="entry name" value="DUF6788"/>
    <property type="match status" value="1"/>
</dbReference>
<feature type="compositionally biased region" description="Pro residues" evidence="1">
    <location>
        <begin position="1"/>
        <end position="10"/>
    </location>
</feature>
<keyword evidence="3" id="KW-0614">Plasmid</keyword>
<feature type="region of interest" description="Disordered" evidence="1">
    <location>
        <begin position="50"/>
        <end position="79"/>
    </location>
</feature>
<keyword evidence="4" id="KW-1185">Reference proteome</keyword>
<organism evidence="3 4">
    <name type="scientific">Natronocalculus amylovorans</name>
    <dbReference type="NCBI Taxonomy" id="2917812"/>
    <lineage>
        <taxon>Archaea</taxon>
        <taxon>Methanobacteriati</taxon>
        <taxon>Methanobacteriota</taxon>
        <taxon>Stenosarchaea group</taxon>
        <taxon>Halobacteria</taxon>
        <taxon>Halobacteriales</taxon>
        <taxon>Haloferacaceae</taxon>
        <taxon>Natronocalculus</taxon>
    </lineage>
</organism>